<dbReference type="OrthoDB" id="4161332at2759"/>
<feature type="region of interest" description="Disordered" evidence="1">
    <location>
        <begin position="43"/>
        <end position="95"/>
    </location>
</feature>
<proteinExistence type="predicted"/>
<protein>
    <submittedName>
        <fullName evidence="2">Fungal specific transcription factor domain-containing protein</fullName>
    </submittedName>
</protein>
<keyword evidence="3" id="KW-1185">Reference proteome</keyword>
<dbReference type="Proteomes" id="UP000639643">
    <property type="component" value="Unassembled WGS sequence"/>
</dbReference>
<gene>
    <name evidence="2" type="ORF">CMUS01_13786</name>
</gene>
<feature type="compositionally biased region" description="Polar residues" evidence="1">
    <location>
        <begin position="74"/>
        <end position="85"/>
    </location>
</feature>
<evidence type="ECO:0000256" key="1">
    <source>
        <dbReference type="SAM" id="MobiDB-lite"/>
    </source>
</evidence>
<dbReference type="EMBL" id="WIGM01000911">
    <property type="protein sequence ID" value="KAF6808977.1"/>
    <property type="molecule type" value="Genomic_DNA"/>
</dbReference>
<organism evidence="2 3">
    <name type="scientific">Colletotrichum musicola</name>
    <dbReference type="NCBI Taxonomy" id="2175873"/>
    <lineage>
        <taxon>Eukaryota</taxon>
        <taxon>Fungi</taxon>
        <taxon>Dikarya</taxon>
        <taxon>Ascomycota</taxon>
        <taxon>Pezizomycotina</taxon>
        <taxon>Sordariomycetes</taxon>
        <taxon>Hypocreomycetidae</taxon>
        <taxon>Glomerellales</taxon>
        <taxon>Glomerellaceae</taxon>
        <taxon>Colletotrichum</taxon>
        <taxon>Colletotrichum orchidearum species complex</taxon>
    </lineage>
</organism>
<dbReference type="AlphaFoldDB" id="A0A8H6J9J5"/>
<sequence length="152" mass="16084">MTRTRSHGGLLQSCVDALDGIGESYPISGKAAQSIRILSERLKSSDIARRPVNERSTDPEPGESPEDGGGHFSDFSTTGLPQSQRFGGVSMSGKNNGAFPSSGGYNMLEDVDLYEQLTMGQGGDDCTLLGSGNDWLSDAALFELLNGNNCTM</sequence>
<evidence type="ECO:0000313" key="2">
    <source>
        <dbReference type="EMBL" id="KAF6808977.1"/>
    </source>
</evidence>
<feature type="compositionally biased region" description="Basic and acidic residues" evidence="1">
    <location>
        <begin position="43"/>
        <end position="58"/>
    </location>
</feature>
<reference evidence="2" key="1">
    <citation type="journal article" date="2020" name="Phytopathology">
        <title>Genome Sequence Resources of Colletotrichum truncatum, C. plurivorum, C. musicola, and C. sojae: Four Species Pathogenic to Soybean (Glycine max).</title>
        <authorList>
            <person name="Rogerio F."/>
            <person name="Boufleur T.R."/>
            <person name="Ciampi-Guillardi M."/>
            <person name="Sukno S.A."/>
            <person name="Thon M.R."/>
            <person name="Massola Junior N.S."/>
            <person name="Baroncelli R."/>
        </authorList>
    </citation>
    <scope>NUCLEOTIDE SEQUENCE</scope>
    <source>
        <strain evidence="2">LFN0074</strain>
    </source>
</reference>
<comment type="caution">
    <text evidence="2">The sequence shown here is derived from an EMBL/GenBank/DDBJ whole genome shotgun (WGS) entry which is preliminary data.</text>
</comment>
<accession>A0A8H6J9J5</accession>
<name>A0A8H6J9J5_9PEZI</name>
<evidence type="ECO:0000313" key="3">
    <source>
        <dbReference type="Proteomes" id="UP000639643"/>
    </source>
</evidence>